<evidence type="ECO:0000313" key="2">
    <source>
        <dbReference type="EMBL" id="KJA11640.1"/>
    </source>
</evidence>
<evidence type="ECO:0008006" key="4">
    <source>
        <dbReference type="Google" id="ProtNLM"/>
    </source>
</evidence>
<evidence type="ECO:0000256" key="1">
    <source>
        <dbReference type="SAM" id="SignalP"/>
    </source>
</evidence>
<dbReference type="PANTHER" id="PTHR34387:SF1">
    <property type="entry name" value="PERIPLASMIC IMMUNOGENIC PROTEIN"/>
    <property type="match status" value="1"/>
</dbReference>
<name>A0A0D7KBG5_9BURK</name>
<feature type="chain" id="PRO_5002320887" description="Secreted protein" evidence="1">
    <location>
        <begin position="23"/>
        <end position="242"/>
    </location>
</feature>
<dbReference type="STRING" id="80878.RP29_04575"/>
<dbReference type="AlphaFoldDB" id="A0A0D7KBG5"/>
<dbReference type="RefSeq" id="WP_044396295.1">
    <property type="nucleotide sequence ID" value="NZ_JXYQ01000011.1"/>
</dbReference>
<reference evidence="2 3" key="1">
    <citation type="submission" date="2014-12" db="EMBL/GenBank/DDBJ databases">
        <title>Isolation of bacteria from lake water.</title>
        <authorList>
            <person name="Sheng K.-Y."/>
            <person name="Chin P.-S."/>
            <person name="Chan K.-G."/>
            <person name="Tan G.S."/>
        </authorList>
    </citation>
    <scope>NUCLEOTIDE SEQUENCE [LARGE SCALE GENOMIC DNA]</scope>
    <source>
        <strain evidence="2 3">KY4</strain>
    </source>
</reference>
<evidence type="ECO:0000313" key="3">
    <source>
        <dbReference type="Proteomes" id="UP000032566"/>
    </source>
</evidence>
<keyword evidence="1" id="KW-0732">Signal</keyword>
<protein>
    <recommendedName>
        <fullName evidence="4">Secreted protein</fullName>
    </recommendedName>
</protein>
<dbReference type="Gene3D" id="3.30.70.2970">
    <property type="entry name" value="Protein of unknown function (DUF541), domain 2"/>
    <property type="match status" value="1"/>
</dbReference>
<dbReference type="Gene3D" id="3.30.110.170">
    <property type="entry name" value="Protein of unknown function (DUF541), domain 1"/>
    <property type="match status" value="1"/>
</dbReference>
<dbReference type="InterPro" id="IPR007497">
    <property type="entry name" value="SIMPL/DUF541"/>
</dbReference>
<proteinExistence type="predicted"/>
<dbReference type="GO" id="GO:0006974">
    <property type="term" value="P:DNA damage response"/>
    <property type="evidence" value="ECO:0007669"/>
    <property type="project" value="TreeGrafter"/>
</dbReference>
<sequence>MKNAIRLVAASALLMSAGAVFSQQGAPVAAVAAEPRNVVQLSAAGMVQVEQDMLTITLMANKEAPTLAAAQTQLKQALDEALAQAKAGAQPGQMDVSTGTFSLYPRYGKDQKVLGWQGRAELRLEGRDFGRITGMAGKIQSMAVSDVSFGLSREARAKAEGEAQSQAIEQFKARAAELSKAFGFASYGLREVSVSGSGISVVPQGMRMAREKMASFASDAPVPVQPGREQVSISVSGTVQMR</sequence>
<dbReference type="PATRIC" id="fig|80878.5.peg.151"/>
<dbReference type="EMBL" id="JXYQ01000011">
    <property type="protein sequence ID" value="KJA11640.1"/>
    <property type="molecule type" value="Genomic_DNA"/>
</dbReference>
<accession>A0A0D7KBG5</accession>
<dbReference type="Pfam" id="PF04402">
    <property type="entry name" value="SIMPL"/>
    <property type="match status" value="1"/>
</dbReference>
<feature type="signal peptide" evidence="1">
    <location>
        <begin position="1"/>
        <end position="22"/>
    </location>
</feature>
<dbReference type="OrthoDB" id="7062395at2"/>
<dbReference type="Proteomes" id="UP000032566">
    <property type="component" value="Unassembled WGS sequence"/>
</dbReference>
<gene>
    <name evidence="2" type="ORF">RP29_04575</name>
</gene>
<dbReference type="InterPro" id="IPR052022">
    <property type="entry name" value="26kDa_periplasmic_antigen"/>
</dbReference>
<comment type="caution">
    <text evidence="2">The sequence shown here is derived from an EMBL/GenBank/DDBJ whole genome shotgun (WGS) entry which is preliminary data.</text>
</comment>
<organism evidence="2 3">
    <name type="scientific">Acidovorax temperans</name>
    <dbReference type="NCBI Taxonomy" id="80878"/>
    <lineage>
        <taxon>Bacteria</taxon>
        <taxon>Pseudomonadati</taxon>
        <taxon>Pseudomonadota</taxon>
        <taxon>Betaproteobacteria</taxon>
        <taxon>Burkholderiales</taxon>
        <taxon>Comamonadaceae</taxon>
        <taxon>Acidovorax</taxon>
    </lineage>
</organism>
<keyword evidence="3" id="KW-1185">Reference proteome</keyword>
<dbReference type="PANTHER" id="PTHR34387">
    <property type="entry name" value="SLR1258 PROTEIN"/>
    <property type="match status" value="1"/>
</dbReference>